<organism evidence="2 3">
    <name type="scientific">Methanoregula formicica (strain DSM 22288 / NBRC 105244 / SMSP)</name>
    <dbReference type="NCBI Taxonomy" id="593750"/>
    <lineage>
        <taxon>Archaea</taxon>
        <taxon>Methanobacteriati</taxon>
        <taxon>Methanobacteriota</taxon>
        <taxon>Stenosarchaea group</taxon>
        <taxon>Methanomicrobia</taxon>
        <taxon>Methanomicrobiales</taxon>
        <taxon>Methanoregulaceae</taxon>
        <taxon>Methanoregula</taxon>
    </lineage>
</organism>
<proteinExistence type="predicted"/>
<gene>
    <name evidence="2" type="ordered locus">Metfor_1689</name>
</gene>
<dbReference type="Proteomes" id="UP000010824">
    <property type="component" value="Chromosome"/>
</dbReference>
<evidence type="ECO:0000313" key="3">
    <source>
        <dbReference type="Proteomes" id="UP000010824"/>
    </source>
</evidence>
<dbReference type="eggNOG" id="arCOG03264">
    <property type="taxonomic scope" value="Archaea"/>
</dbReference>
<dbReference type="KEGG" id="mfo:Metfor_1689"/>
<feature type="domain" description="PEGA" evidence="1">
    <location>
        <begin position="42"/>
        <end position="91"/>
    </location>
</feature>
<evidence type="ECO:0000259" key="1">
    <source>
        <dbReference type="Pfam" id="PF08308"/>
    </source>
</evidence>
<dbReference type="PROSITE" id="PS51257">
    <property type="entry name" value="PROKAR_LIPOPROTEIN"/>
    <property type="match status" value="1"/>
</dbReference>
<dbReference type="InParanoid" id="L0HG12"/>
<dbReference type="HOGENOM" id="CLU_1217567_0_0_2"/>
<accession>L0HG12</accession>
<dbReference type="AlphaFoldDB" id="L0HG12"/>
<keyword evidence="3" id="KW-1185">Reference proteome</keyword>
<name>L0HG12_METFS</name>
<dbReference type="EMBL" id="CP003167">
    <property type="protein sequence ID" value="AGB02716.1"/>
    <property type="molecule type" value="Genomic_DNA"/>
</dbReference>
<protein>
    <submittedName>
        <fullName evidence="2">PEGA domain-containing protein</fullName>
    </submittedName>
</protein>
<dbReference type="STRING" id="593750.Metfor_1689"/>
<reference evidence="3" key="1">
    <citation type="submission" date="2011-12" db="EMBL/GenBank/DDBJ databases">
        <title>Complete sequence of Methanoregula formicicum SMSP.</title>
        <authorList>
            <person name="Lucas S."/>
            <person name="Han J."/>
            <person name="Lapidus A."/>
            <person name="Cheng J.-F."/>
            <person name="Goodwin L."/>
            <person name="Pitluck S."/>
            <person name="Peters L."/>
            <person name="Ovchinnikova G."/>
            <person name="Teshima H."/>
            <person name="Detter J.C."/>
            <person name="Han C."/>
            <person name="Tapia R."/>
            <person name="Land M."/>
            <person name="Hauser L."/>
            <person name="Kyrpides N."/>
            <person name="Ivanova N."/>
            <person name="Pagani I."/>
            <person name="Imachi H."/>
            <person name="Tamaki H."/>
            <person name="Sekiguchi Y."/>
            <person name="Kamagata Y."/>
            <person name="Cadillo-Quiroz H."/>
            <person name="Zinder S."/>
            <person name="Liu W.-T."/>
            <person name="Woyke T."/>
        </authorList>
    </citation>
    <scope>NUCLEOTIDE SEQUENCE [LARGE SCALE GENOMIC DNA]</scope>
    <source>
        <strain evidence="3">DSM 22288 / NBRC 105244 / SMSP</strain>
    </source>
</reference>
<dbReference type="Pfam" id="PF08308">
    <property type="entry name" value="PEGA"/>
    <property type="match status" value="1"/>
</dbReference>
<sequence length="227" mass="23852" precursor="true">MSRVLSLLILALAWIIVCVAASGCIAPAAPATMTGTGKEGGAVTIVSHPSGAEVSLDTIVRGHTPITLEAISAGNHTVRLALTGYESWSGSFFVGGTKNEMITADLIAQNICEPVTTAVSATFPRAAPEIHVEGYWEYPQGRVTTENPVPLVVHTEAFNTGSAGARAVSVSANFYYRGHMACWNTLSLGTLAVGGHVSRDSLVTCTLPLPISEDSLELKFENIVIQE</sequence>
<reference evidence="2 3" key="2">
    <citation type="journal article" date="2014" name="Genome Announc.">
        <title>Complete Genome Sequence of Methanoregula formicica SMSPT, a Mesophilic Hydrogenotrophic Methanogen Isolated from a Methanogenic Upflow Anaerobic Sludge Blanket Reactor.</title>
        <authorList>
            <person name="Yamamoto K."/>
            <person name="Tamaki H."/>
            <person name="Cadillo-Quiroz H."/>
            <person name="Imachi H."/>
            <person name="Kyrpides N."/>
            <person name="Woyke T."/>
            <person name="Goodwin L."/>
            <person name="Zinder S.H."/>
            <person name="Kamagata Y."/>
            <person name="Liu W.T."/>
        </authorList>
    </citation>
    <scope>NUCLEOTIDE SEQUENCE [LARGE SCALE GENOMIC DNA]</scope>
    <source>
        <strain evidence="3">DSM 22288 / NBRC 105244 / SMSP</strain>
    </source>
</reference>
<dbReference type="InterPro" id="IPR013229">
    <property type="entry name" value="PEGA"/>
</dbReference>
<evidence type="ECO:0000313" key="2">
    <source>
        <dbReference type="EMBL" id="AGB02716.1"/>
    </source>
</evidence>